<evidence type="ECO:0000313" key="1">
    <source>
        <dbReference type="EMBL" id="KAK4194717.1"/>
    </source>
</evidence>
<accession>A0AAN6X9U6</accession>
<name>A0AAN6X9U6_9PEZI</name>
<proteinExistence type="predicted"/>
<keyword evidence="2" id="KW-1185">Reference proteome</keyword>
<evidence type="ECO:0000313" key="2">
    <source>
        <dbReference type="Proteomes" id="UP001303160"/>
    </source>
</evidence>
<sequence length="195" mass="22413">MAALLPGVRTHRSPTLGLAMRKVGADQYARVRTWYLYSDTTFKESAVLTFHVRQPVVMEAGYHTCARCILFRLDAEQLQLEDVQPSRYWDPNTEVFIFPTDGTNPTPATFRLQSSSATDFTVNIKVTVDKPWGEMVEMDPGWRTCIERMEVHSLESYRMDCRSSKYRMTIQVIRGLVNQRPSLTLTVLGSWSILR</sequence>
<gene>
    <name evidence="1" type="ORF">QBC40DRAFT_301846</name>
</gene>
<dbReference type="AlphaFoldDB" id="A0AAN6X9U6"/>
<dbReference type="EMBL" id="MU864043">
    <property type="protein sequence ID" value="KAK4194717.1"/>
    <property type="molecule type" value="Genomic_DNA"/>
</dbReference>
<comment type="caution">
    <text evidence="1">The sequence shown here is derived from an EMBL/GenBank/DDBJ whole genome shotgun (WGS) entry which is preliminary data.</text>
</comment>
<reference evidence="1" key="2">
    <citation type="submission" date="2023-05" db="EMBL/GenBank/DDBJ databases">
        <authorList>
            <consortium name="Lawrence Berkeley National Laboratory"/>
            <person name="Steindorff A."/>
            <person name="Hensen N."/>
            <person name="Bonometti L."/>
            <person name="Westerberg I."/>
            <person name="Brannstrom I.O."/>
            <person name="Guillou S."/>
            <person name="Cros-Aarteil S."/>
            <person name="Calhoun S."/>
            <person name="Haridas S."/>
            <person name="Kuo A."/>
            <person name="Mondo S."/>
            <person name="Pangilinan J."/>
            <person name="Riley R."/>
            <person name="Labutti K."/>
            <person name="Andreopoulos B."/>
            <person name="Lipzen A."/>
            <person name="Chen C."/>
            <person name="Yanf M."/>
            <person name="Daum C."/>
            <person name="Ng V."/>
            <person name="Clum A."/>
            <person name="Ohm R."/>
            <person name="Martin F."/>
            <person name="Silar P."/>
            <person name="Natvig D."/>
            <person name="Lalanne C."/>
            <person name="Gautier V."/>
            <person name="Ament-Velasquez S.L."/>
            <person name="Kruys A."/>
            <person name="Hutchinson M.I."/>
            <person name="Powell A.J."/>
            <person name="Barry K."/>
            <person name="Miller A.N."/>
            <person name="Grigoriev I.V."/>
            <person name="Debuchy R."/>
            <person name="Gladieux P."/>
            <person name="Thoren M.H."/>
            <person name="Johannesson H."/>
        </authorList>
    </citation>
    <scope>NUCLEOTIDE SEQUENCE</scope>
    <source>
        <strain evidence="1">CBS 315.58</strain>
    </source>
</reference>
<protein>
    <submittedName>
        <fullName evidence="1">Uncharacterized protein</fullName>
    </submittedName>
</protein>
<dbReference type="Proteomes" id="UP001303160">
    <property type="component" value="Unassembled WGS sequence"/>
</dbReference>
<organism evidence="1 2">
    <name type="scientific">Triangularia verruculosa</name>
    <dbReference type="NCBI Taxonomy" id="2587418"/>
    <lineage>
        <taxon>Eukaryota</taxon>
        <taxon>Fungi</taxon>
        <taxon>Dikarya</taxon>
        <taxon>Ascomycota</taxon>
        <taxon>Pezizomycotina</taxon>
        <taxon>Sordariomycetes</taxon>
        <taxon>Sordariomycetidae</taxon>
        <taxon>Sordariales</taxon>
        <taxon>Podosporaceae</taxon>
        <taxon>Triangularia</taxon>
    </lineage>
</organism>
<reference evidence="1" key="1">
    <citation type="journal article" date="2023" name="Mol. Phylogenet. Evol.">
        <title>Genome-scale phylogeny and comparative genomics of the fungal order Sordariales.</title>
        <authorList>
            <person name="Hensen N."/>
            <person name="Bonometti L."/>
            <person name="Westerberg I."/>
            <person name="Brannstrom I.O."/>
            <person name="Guillou S."/>
            <person name="Cros-Aarteil S."/>
            <person name="Calhoun S."/>
            <person name="Haridas S."/>
            <person name="Kuo A."/>
            <person name="Mondo S."/>
            <person name="Pangilinan J."/>
            <person name="Riley R."/>
            <person name="LaButti K."/>
            <person name="Andreopoulos B."/>
            <person name="Lipzen A."/>
            <person name="Chen C."/>
            <person name="Yan M."/>
            <person name="Daum C."/>
            <person name="Ng V."/>
            <person name="Clum A."/>
            <person name="Steindorff A."/>
            <person name="Ohm R.A."/>
            <person name="Martin F."/>
            <person name="Silar P."/>
            <person name="Natvig D.O."/>
            <person name="Lalanne C."/>
            <person name="Gautier V."/>
            <person name="Ament-Velasquez S.L."/>
            <person name="Kruys A."/>
            <person name="Hutchinson M.I."/>
            <person name="Powell A.J."/>
            <person name="Barry K."/>
            <person name="Miller A.N."/>
            <person name="Grigoriev I.V."/>
            <person name="Debuchy R."/>
            <person name="Gladieux P."/>
            <person name="Hiltunen Thoren M."/>
            <person name="Johannesson H."/>
        </authorList>
    </citation>
    <scope>NUCLEOTIDE SEQUENCE</scope>
    <source>
        <strain evidence="1">CBS 315.58</strain>
    </source>
</reference>